<keyword evidence="3 7" id="KW-0808">Transferase</keyword>
<feature type="transmembrane region" description="Helical" evidence="7">
    <location>
        <begin position="64"/>
        <end position="84"/>
    </location>
</feature>
<dbReference type="EMBL" id="JBBIAA010000003">
    <property type="protein sequence ID" value="MEJ5944743.1"/>
    <property type="molecule type" value="Genomic_DNA"/>
</dbReference>
<dbReference type="GO" id="GO:0008961">
    <property type="term" value="F:phosphatidylglycerol-prolipoprotein diacylglyceryl transferase activity"/>
    <property type="evidence" value="ECO:0007669"/>
    <property type="project" value="UniProtKB-EC"/>
</dbReference>
<dbReference type="RefSeq" id="WP_339574124.1">
    <property type="nucleotide sequence ID" value="NZ_JBBIAA010000003.1"/>
</dbReference>
<feature type="region of interest" description="Disordered" evidence="8">
    <location>
        <begin position="296"/>
        <end position="343"/>
    </location>
</feature>
<evidence type="ECO:0000313" key="10">
    <source>
        <dbReference type="Proteomes" id="UP001387100"/>
    </source>
</evidence>
<dbReference type="Pfam" id="PF01790">
    <property type="entry name" value="LGT"/>
    <property type="match status" value="1"/>
</dbReference>
<feature type="transmembrane region" description="Helical" evidence="7">
    <location>
        <begin position="104"/>
        <end position="128"/>
    </location>
</feature>
<evidence type="ECO:0000256" key="3">
    <source>
        <dbReference type="ARBA" id="ARBA00022679"/>
    </source>
</evidence>
<keyword evidence="5 7" id="KW-1133">Transmembrane helix</keyword>
<keyword evidence="2 7" id="KW-1003">Cell membrane</keyword>
<evidence type="ECO:0000256" key="7">
    <source>
        <dbReference type="HAMAP-Rule" id="MF_01147"/>
    </source>
</evidence>
<comment type="similarity">
    <text evidence="1 7">Belongs to the Lgt family.</text>
</comment>
<sequence length="343" mass="35749">MSAVAAVLGGLPASVLASIPSPPTGVWHLGPVPIRAYALAIILGVVVGVLVGERRLRARGGPPGAVVDIAVWAVPFGIVGARVYHVLTSPEAYFGEGGDLVRALYVWEGGLGIWGAIAGGFLGALVAIRQLGLRVGVVADALAPGLLLAQAIGRFGNYFNQELFGRPTDYPWGLEIAPQNRPAGYEDAATFHPTFLYESLWCLVALGLLLLLERRLRLGHGRVFLTYVLLYVLGRGVIETFRIDQAEIIGGLRLNVWTSVVVGLVAVLLLLVSALRHPGREATALKDPRPATAAAAAEVEALDAGDDPEEAARAGDAAGQEAAAGTRTGDPDHPDGGRGAPPA</sequence>
<feature type="transmembrane region" description="Helical" evidence="7">
    <location>
        <begin position="33"/>
        <end position="52"/>
    </location>
</feature>
<keyword evidence="6 7" id="KW-0472">Membrane</keyword>
<dbReference type="Proteomes" id="UP001387100">
    <property type="component" value="Unassembled WGS sequence"/>
</dbReference>
<dbReference type="InterPro" id="IPR001640">
    <property type="entry name" value="Lgt"/>
</dbReference>
<dbReference type="PANTHER" id="PTHR30589">
    <property type="entry name" value="PROLIPOPROTEIN DIACYLGLYCERYL TRANSFERASE"/>
    <property type="match status" value="1"/>
</dbReference>
<feature type="transmembrane region" description="Helical" evidence="7">
    <location>
        <begin position="255"/>
        <end position="275"/>
    </location>
</feature>
<reference evidence="9 10" key="1">
    <citation type="journal article" date="2017" name="Int. J. Syst. Evol. Microbiol.">
        <title>Pseudokineococcus basanitobsidens sp. nov., isolated from volcanic rock.</title>
        <authorList>
            <person name="Lee D.W."/>
            <person name="Park M.Y."/>
            <person name="Kim J.J."/>
            <person name="Kim B.S."/>
        </authorList>
    </citation>
    <scope>NUCLEOTIDE SEQUENCE [LARGE SCALE GENOMIC DNA]</scope>
    <source>
        <strain evidence="9 10">DSM 103726</strain>
    </source>
</reference>
<feature type="compositionally biased region" description="Low complexity" evidence="8">
    <location>
        <begin position="314"/>
        <end position="325"/>
    </location>
</feature>
<accession>A0ABU8RI45</accession>
<evidence type="ECO:0000256" key="4">
    <source>
        <dbReference type="ARBA" id="ARBA00022692"/>
    </source>
</evidence>
<keyword evidence="10" id="KW-1185">Reference proteome</keyword>
<comment type="pathway">
    <text evidence="7">Protein modification; lipoprotein biosynthesis (diacylglyceryl transfer).</text>
</comment>
<keyword evidence="4 7" id="KW-0812">Transmembrane</keyword>
<feature type="binding site" evidence="7">
    <location>
        <position position="154"/>
    </location>
    <ligand>
        <name>a 1,2-diacyl-sn-glycero-3-phospho-(1'-sn-glycerol)</name>
        <dbReference type="ChEBI" id="CHEBI:64716"/>
    </ligand>
</feature>
<dbReference type="PANTHER" id="PTHR30589:SF0">
    <property type="entry name" value="PHOSPHATIDYLGLYCEROL--PROLIPOPROTEIN DIACYLGLYCERYL TRANSFERASE"/>
    <property type="match status" value="1"/>
</dbReference>
<dbReference type="NCBIfam" id="TIGR00544">
    <property type="entry name" value="lgt"/>
    <property type="match status" value="1"/>
</dbReference>
<comment type="subcellular location">
    <subcellularLocation>
        <location evidence="7">Cell membrane</location>
        <topology evidence="7">Multi-pass membrane protein</topology>
    </subcellularLocation>
</comment>
<feature type="transmembrane region" description="Helical" evidence="7">
    <location>
        <begin position="195"/>
        <end position="212"/>
    </location>
</feature>
<dbReference type="EC" id="2.5.1.145" evidence="7"/>
<gene>
    <name evidence="7 9" type="primary">lgt</name>
    <name evidence="9" type="ORF">WDZ17_05480</name>
</gene>
<feature type="compositionally biased region" description="Acidic residues" evidence="8">
    <location>
        <begin position="300"/>
        <end position="309"/>
    </location>
</feature>
<evidence type="ECO:0000313" key="9">
    <source>
        <dbReference type="EMBL" id="MEJ5944743.1"/>
    </source>
</evidence>
<organism evidence="9 10">
    <name type="scientific">Pseudokineococcus basanitobsidens</name>
    <dbReference type="NCBI Taxonomy" id="1926649"/>
    <lineage>
        <taxon>Bacteria</taxon>
        <taxon>Bacillati</taxon>
        <taxon>Actinomycetota</taxon>
        <taxon>Actinomycetes</taxon>
        <taxon>Kineosporiales</taxon>
        <taxon>Kineosporiaceae</taxon>
        <taxon>Pseudokineococcus</taxon>
    </lineage>
</organism>
<feature type="transmembrane region" description="Helical" evidence="7">
    <location>
        <begin position="135"/>
        <end position="153"/>
    </location>
</feature>
<evidence type="ECO:0000256" key="1">
    <source>
        <dbReference type="ARBA" id="ARBA00007150"/>
    </source>
</evidence>
<evidence type="ECO:0000256" key="8">
    <source>
        <dbReference type="SAM" id="MobiDB-lite"/>
    </source>
</evidence>
<feature type="transmembrane region" description="Helical" evidence="7">
    <location>
        <begin position="224"/>
        <end position="243"/>
    </location>
</feature>
<comment type="caution">
    <text evidence="9">The sequence shown here is derived from an EMBL/GenBank/DDBJ whole genome shotgun (WGS) entry which is preliminary data.</text>
</comment>
<name>A0ABU8RI45_9ACTN</name>
<evidence type="ECO:0000256" key="2">
    <source>
        <dbReference type="ARBA" id="ARBA00022475"/>
    </source>
</evidence>
<evidence type="ECO:0000256" key="5">
    <source>
        <dbReference type="ARBA" id="ARBA00022989"/>
    </source>
</evidence>
<evidence type="ECO:0000256" key="6">
    <source>
        <dbReference type="ARBA" id="ARBA00023136"/>
    </source>
</evidence>
<comment type="function">
    <text evidence="7">Catalyzes the transfer of the diacylglyceryl group from phosphatidylglycerol to the sulfhydryl group of the N-terminal cysteine of a prolipoprotein, the first step in the formation of mature lipoproteins.</text>
</comment>
<dbReference type="PROSITE" id="PS01311">
    <property type="entry name" value="LGT"/>
    <property type="match status" value="1"/>
</dbReference>
<protein>
    <recommendedName>
        <fullName evidence="7">Phosphatidylglycerol--prolipoprotein diacylglyceryl transferase</fullName>
        <ecNumber evidence="7">2.5.1.145</ecNumber>
    </recommendedName>
</protein>
<comment type="catalytic activity">
    <reaction evidence="7">
        <text>L-cysteinyl-[prolipoprotein] + a 1,2-diacyl-sn-glycero-3-phospho-(1'-sn-glycerol) = an S-1,2-diacyl-sn-glyceryl-L-cysteinyl-[prolipoprotein] + sn-glycerol 1-phosphate + H(+)</text>
        <dbReference type="Rhea" id="RHEA:56712"/>
        <dbReference type="Rhea" id="RHEA-COMP:14679"/>
        <dbReference type="Rhea" id="RHEA-COMP:14680"/>
        <dbReference type="ChEBI" id="CHEBI:15378"/>
        <dbReference type="ChEBI" id="CHEBI:29950"/>
        <dbReference type="ChEBI" id="CHEBI:57685"/>
        <dbReference type="ChEBI" id="CHEBI:64716"/>
        <dbReference type="ChEBI" id="CHEBI:140658"/>
        <dbReference type="EC" id="2.5.1.145"/>
    </reaction>
</comment>
<proteinExistence type="inferred from homology"/>
<dbReference type="HAMAP" id="MF_01147">
    <property type="entry name" value="Lgt"/>
    <property type="match status" value="1"/>
</dbReference>